<feature type="non-terminal residue" evidence="2">
    <location>
        <position position="1"/>
    </location>
</feature>
<dbReference type="AlphaFoldDB" id="A0A0G1YTW9"/>
<name>A0A0G1YTW9_9BACT</name>
<organism evidence="2 3">
    <name type="scientific">Candidatus Gottesmanbacteria bacterium GW2011_GWB1_49_7</name>
    <dbReference type="NCBI Taxonomy" id="1618448"/>
    <lineage>
        <taxon>Bacteria</taxon>
        <taxon>Candidatus Gottesmaniibacteriota</taxon>
    </lineage>
</organism>
<comment type="caution">
    <text evidence="2">The sequence shown here is derived from an EMBL/GenBank/DDBJ whole genome shotgun (WGS) entry which is preliminary data.</text>
</comment>
<protein>
    <submittedName>
        <fullName evidence="2">Uncharacterized protein</fullName>
    </submittedName>
</protein>
<sequence>LKTHVLQPLAQPYHEYEGQQDASSYHNAEHQPGPEHQTFFVNPKA</sequence>
<proteinExistence type="predicted"/>
<dbReference type="Proteomes" id="UP000034588">
    <property type="component" value="Unassembled WGS sequence"/>
</dbReference>
<accession>A0A0G1YTW9</accession>
<reference evidence="2 3" key="1">
    <citation type="journal article" date="2015" name="Nature">
        <title>rRNA introns, odd ribosomes, and small enigmatic genomes across a large radiation of phyla.</title>
        <authorList>
            <person name="Brown C.T."/>
            <person name="Hug L.A."/>
            <person name="Thomas B.C."/>
            <person name="Sharon I."/>
            <person name="Castelle C.J."/>
            <person name="Singh A."/>
            <person name="Wilkins M.J."/>
            <person name="Williams K.H."/>
            <person name="Banfield J.F."/>
        </authorList>
    </citation>
    <scope>NUCLEOTIDE SEQUENCE [LARGE SCALE GENOMIC DNA]</scope>
</reference>
<evidence type="ECO:0000313" key="2">
    <source>
        <dbReference type="EMBL" id="KKW09814.1"/>
    </source>
</evidence>
<gene>
    <name evidence="2" type="ORF">UY48_C0053G0016</name>
</gene>
<evidence type="ECO:0000313" key="3">
    <source>
        <dbReference type="Proteomes" id="UP000034588"/>
    </source>
</evidence>
<dbReference type="EMBL" id="LCQD01000053">
    <property type="protein sequence ID" value="KKW09814.1"/>
    <property type="molecule type" value="Genomic_DNA"/>
</dbReference>
<feature type="region of interest" description="Disordered" evidence="1">
    <location>
        <begin position="1"/>
        <end position="45"/>
    </location>
</feature>
<evidence type="ECO:0000256" key="1">
    <source>
        <dbReference type="SAM" id="MobiDB-lite"/>
    </source>
</evidence>